<keyword evidence="5" id="KW-0788">Thiol protease</keyword>
<evidence type="ECO:0000256" key="6">
    <source>
        <dbReference type="ARBA" id="ARBA00067779"/>
    </source>
</evidence>
<dbReference type="PANTHER" id="PTHR48153">
    <property type="entry name" value="UFM1-SPECIFIC PROTEASE 2"/>
    <property type="match status" value="1"/>
</dbReference>
<dbReference type="Proteomes" id="UP000652761">
    <property type="component" value="Unassembled WGS sequence"/>
</dbReference>
<organism evidence="9 10">
    <name type="scientific">Colocasia esculenta</name>
    <name type="common">Wild taro</name>
    <name type="synonym">Arum esculentum</name>
    <dbReference type="NCBI Taxonomy" id="4460"/>
    <lineage>
        <taxon>Eukaryota</taxon>
        <taxon>Viridiplantae</taxon>
        <taxon>Streptophyta</taxon>
        <taxon>Embryophyta</taxon>
        <taxon>Tracheophyta</taxon>
        <taxon>Spermatophyta</taxon>
        <taxon>Magnoliopsida</taxon>
        <taxon>Liliopsida</taxon>
        <taxon>Araceae</taxon>
        <taxon>Aroideae</taxon>
        <taxon>Colocasieae</taxon>
        <taxon>Colocasia</taxon>
    </lineage>
</organism>
<evidence type="ECO:0000256" key="5">
    <source>
        <dbReference type="ARBA" id="ARBA00022807"/>
    </source>
</evidence>
<dbReference type="InterPro" id="IPR038765">
    <property type="entry name" value="Papain-like_cys_pep_sf"/>
</dbReference>
<comment type="similarity">
    <text evidence="1">Belongs to the peptidase C78 family.</text>
</comment>
<name>A0A843W1V7_COLES</name>
<evidence type="ECO:0000256" key="3">
    <source>
        <dbReference type="ARBA" id="ARBA00022786"/>
    </source>
</evidence>
<dbReference type="AlphaFoldDB" id="A0A843W1V7"/>
<dbReference type="InterPro" id="IPR012462">
    <property type="entry name" value="UFSP1/2_DUB_cat"/>
</dbReference>
<dbReference type="Gene3D" id="3.90.70.130">
    <property type="match status" value="1"/>
</dbReference>
<dbReference type="EMBL" id="NMUH01002659">
    <property type="protein sequence ID" value="MQM01317.1"/>
    <property type="molecule type" value="Genomic_DNA"/>
</dbReference>
<dbReference type="GO" id="GO:0071567">
    <property type="term" value="F:deUFMylase activity"/>
    <property type="evidence" value="ECO:0007669"/>
    <property type="project" value="UniProtKB-ARBA"/>
</dbReference>
<gene>
    <name evidence="9" type="ORF">Taro_034074</name>
</gene>
<feature type="domain" description="UFSP1/2/DUB catalytic" evidence="7">
    <location>
        <begin position="451"/>
        <end position="640"/>
    </location>
</feature>
<accession>A0A843W1V7</accession>
<dbReference type="FunFam" id="3.90.70.130:FF:000001">
    <property type="entry name" value="Probable Ufm1-specific protease 2"/>
    <property type="match status" value="1"/>
</dbReference>
<evidence type="ECO:0000256" key="1">
    <source>
        <dbReference type="ARBA" id="ARBA00008552"/>
    </source>
</evidence>
<keyword evidence="4" id="KW-0378">Hydrolase</keyword>
<evidence type="ECO:0000259" key="7">
    <source>
        <dbReference type="Pfam" id="PF07910"/>
    </source>
</evidence>
<proteinExistence type="inferred from homology"/>
<keyword evidence="3" id="KW-0833">Ubl conjugation pathway</keyword>
<dbReference type="Pfam" id="PF20908">
    <property type="entry name" value="UfSP2_N"/>
    <property type="match status" value="1"/>
</dbReference>
<reference evidence="9" key="1">
    <citation type="submission" date="2017-07" db="EMBL/GenBank/DDBJ databases">
        <title>Taro Niue Genome Assembly and Annotation.</title>
        <authorList>
            <person name="Atibalentja N."/>
            <person name="Keating K."/>
            <person name="Fields C.J."/>
        </authorList>
    </citation>
    <scope>NUCLEOTIDE SEQUENCE</scope>
    <source>
        <strain evidence="9">Niue_2</strain>
        <tissue evidence="9">Leaf</tissue>
    </source>
</reference>
<evidence type="ECO:0000313" key="10">
    <source>
        <dbReference type="Proteomes" id="UP000652761"/>
    </source>
</evidence>
<evidence type="ECO:0000256" key="2">
    <source>
        <dbReference type="ARBA" id="ARBA00022670"/>
    </source>
</evidence>
<evidence type="ECO:0000256" key="4">
    <source>
        <dbReference type="ARBA" id="ARBA00022801"/>
    </source>
</evidence>
<keyword evidence="2" id="KW-0645">Protease</keyword>
<sequence length="648" mass="71365">MEDGGSSSSVSCETEATCVRVLCRRQIMSAASSGEPSLHWLIGSPLFLPPNTVVSVVKCLHWDPSLGTESIDFTREADDLKTLLLRGLDVVGALFVGNHDVKENACKAIAACGRVRHLLFDDDGSYNMVGATVDMLAKDVSFFVSGDEKSKALGAIPTVVYEDYPEKYLWERGCLLRCDLAFQLPFYVPIDKNSDAGEMFSSAVDTATAKFRDPKTVYLVEVTSVSPEETVPPVVLHGSELDQGMDLLTDNMLKEGATESTKEALASAIFVPKSKFSSLFTVKESENIQVSCAPVAEYFPAPIPAKCLVVNLKLDILCYAVKNFPLASAISKLIIPGLIDQLFTLKKAITPKLLSQHPKLCPYHFFPPGSLHPITAIYDLTYGEMEMNQVEIRRSLHWRLGLPLDRPLVLITNALNFGTNYSGRNSVRNGSMLLKDVHSEISGSGVPGGLVSLVEGSYEYYHYLQDGIDDNGWGCAYRSLQTIISWFKLQHYTSMEVPSHRDIQQALVEIGDKEPSFVGSREWIGAIELSFVLDKLLGVSCKIINVRSGSELPEKCRELALHFETQGTPVMIGGGVLAYTLIGVDYNDVSGDCAFLILDPHYTGVDEPKRIVNGGWCGWKKPVDSRGKSFFLSDKFYNLLLPQRPKMV</sequence>
<protein>
    <recommendedName>
        <fullName evidence="6">Probable Ufm1-specific protease</fullName>
    </recommendedName>
</protein>
<dbReference type="OrthoDB" id="417506at2759"/>
<evidence type="ECO:0000259" key="8">
    <source>
        <dbReference type="Pfam" id="PF20908"/>
    </source>
</evidence>
<dbReference type="PANTHER" id="PTHR48153:SF2">
    <property type="entry name" value="UFM1-SPECIFIC PROTEASE 2"/>
    <property type="match status" value="1"/>
</dbReference>
<feature type="domain" description="UFSP2 second" evidence="8">
    <location>
        <begin position="306"/>
        <end position="418"/>
    </location>
</feature>
<dbReference type="SUPFAM" id="SSF54001">
    <property type="entry name" value="Cysteine proteinases"/>
    <property type="match status" value="1"/>
</dbReference>
<keyword evidence="10" id="KW-1185">Reference proteome</keyword>
<dbReference type="GO" id="GO:0006508">
    <property type="term" value="P:proteolysis"/>
    <property type="evidence" value="ECO:0007669"/>
    <property type="project" value="UniProtKB-KW"/>
</dbReference>
<evidence type="ECO:0000313" key="9">
    <source>
        <dbReference type="EMBL" id="MQM01317.1"/>
    </source>
</evidence>
<comment type="caution">
    <text evidence="9">The sequence shown here is derived from an EMBL/GenBank/DDBJ whole genome shotgun (WGS) entry which is preliminary data.</text>
</comment>
<dbReference type="Pfam" id="PF07910">
    <property type="entry name" value="Peptidase_C78"/>
    <property type="match status" value="1"/>
</dbReference>
<dbReference type="InterPro" id="IPR049387">
    <property type="entry name" value="UFSP2-like_2nd"/>
</dbReference>